<sequence>MDALNDARALAAALFDSRRRLFALDLDDTTAPLAVERWRSIERLSGDRCLTLDCLSDDAHVDLDTLPGKPLRLRTRLPDGREWRQAAVLREAQCLGANGGLARYRLVASSWWWCLGQGRRSRVFQDAGVLDILETVFSDHRAIAAWAFDESLTSALADRRPRSYCVQYRESDQAFCARLLAEEGLGFAVEDDDEAPAGHRLRIFADSTQLAHNDMSARSAVGIRFHRADATEAEDGVQRFESGIGLAATRLTRLSDDYRGVRASHASLPIENALDSVQLDDYDVPGAYAFADAGEAEALARRHAEAVEARKDSWHGLGSVRGFQAGTWFTLAGAPQAPGQAGEEWLLTRVVHVGINNLPNTVVAALQQHMAPSGVLDAALMCGEAGIDATLHRHLLVRAQASGYANAFDVLPRDRPWREVLLDGTGARLNPRPTAPGPQTARVVGPDGALEARDGREVHCDALGRVRLRMHWQPDAADCWVRVAQRYAGPGVGSQFLPRIGQEVLVDFLDGDIDRPVVIGALYNGRGEGGVPPTPGGKRASASDEDVFDAALDHEPCAQGNLAGGHAPAWHGASPDPEGHRNAAALSGYRSREFGGNGYNQLVFDDSDGQGRVQLATTHGATQLSLGHLIHQADNHRGSFRGEGFELRTDDWGAVRAEAGLLVTTGSRSGTAAGDNVPGTALLRQMASMVEGFSDAARAHAAVGLASHLGATAAGSTVTDDASSPTAALLRSALTHVPGTNFDEAMLAAPGKSGEVGNDGVPHSGDAQLSLVGRAGIGLLAGQSLQLHCGDVLQLASGQDSQASVMGDLRVHAGQAIGWMVGASGQGDGLSVIAGRGALDMQAQDATLSLRARDDVQVASSHAELEASGGKRIHLAVEGGASITLENGNLTIACPGQITVHAAQHSFEGPTQLSREMNTWPSTAFNERFQLRFENGEPAADQRYEVLRADGARITGVTDAHGCSELQQGTSPEAVTIRVLGDSAEVTS</sequence>
<dbReference type="InterPro" id="IPR017847">
    <property type="entry name" value="T6SS_RhsGE_Vgr_subset"/>
</dbReference>
<gene>
    <name evidence="6" type="ORF">FU658_08710</name>
</gene>
<evidence type="ECO:0000256" key="2">
    <source>
        <dbReference type="SAM" id="MobiDB-lite"/>
    </source>
</evidence>
<dbReference type="Gene3D" id="2.30.110.50">
    <property type="match status" value="1"/>
</dbReference>
<evidence type="ECO:0000313" key="6">
    <source>
        <dbReference type="EMBL" id="TXK62307.1"/>
    </source>
</evidence>
<dbReference type="SUPFAM" id="SSF69255">
    <property type="entry name" value="gp5 N-terminal domain-like"/>
    <property type="match status" value="1"/>
</dbReference>
<dbReference type="NCBIfam" id="TIGR03361">
    <property type="entry name" value="VI_Rhs_Vgr"/>
    <property type="match status" value="1"/>
</dbReference>
<dbReference type="InterPro" id="IPR006531">
    <property type="entry name" value="Gp5/Vgr_OB"/>
</dbReference>
<dbReference type="Gene3D" id="4.10.220.110">
    <property type="match status" value="1"/>
</dbReference>
<dbReference type="OrthoDB" id="5959035at2"/>
<evidence type="ECO:0000259" key="5">
    <source>
        <dbReference type="Pfam" id="PF13296"/>
    </source>
</evidence>
<dbReference type="RefSeq" id="WP_147891726.1">
    <property type="nucleotide sequence ID" value="NZ_VRTS01000005.1"/>
</dbReference>
<dbReference type="Proteomes" id="UP000321248">
    <property type="component" value="Unassembled WGS sequence"/>
</dbReference>
<dbReference type="AlphaFoldDB" id="A0A5C8KPZ2"/>
<protein>
    <submittedName>
        <fullName evidence="6">Type VI secretion system tip protein VgrG</fullName>
    </submittedName>
</protein>
<comment type="similarity">
    <text evidence="1">Belongs to the VgrG protein family.</text>
</comment>
<dbReference type="Pfam" id="PF05954">
    <property type="entry name" value="Phage_GPD"/>
    <property type="match status" value="1"/>
</dbReference>
<dbReference type="Pfam" id="PF04717">
    <property type="entry name" value="Phage_base_V"/>
    <property type="match status" value="1"/>
</dbReference>
<comment type="caution">
    <text evidence="6">The sequence shown here is derived from an EMBL/GenBank/DDBJ whole genome shotgun (WGS) entry which is preliminary data.</text>
</comment>
<evidence type="ECO:0000259" key="3">
    <source>
        <dbReference type="Pfam" id="PF04717"/>
    </source>
</evidence>
<dbReference type="Gene3D" id="3.55.50.10">
    <property type="entry name" value="Baseplate protein-like domains"/>
    <property type="match status" value="1"/>
</dbReference>
<name>A0A5C8KPZ2_9GAMM</name>
<organism evidence="6 7">
    <name type="scientific">Alkalisalibacterium limincola</name>
    <dbReference type="NCBI Taxonomy" id="2699169"/>
    <lineage>
        <taxon>Bacteria</taxon>
        <taxon>Pseudomonadati</taxon>
        <taxon>Pseudomonadota</taxon>
        <taxon>Gammaproteobacteria</taxon>
        <taxon>Lysobacterales</taxon>
        <taxon>Lysobacteraceae</taxon>
        <taxon>Alkalisalibacterium</taxon>
    </lineage>
</organism>
<feature type="domain" description="Putative type VI secretion system Rhs element associated Vgr" evidence="5">
    <location>
        <begin position="592"/>
        <end position="697"/>
    </location>
</feature>
<dbReference type="EMBL" id="VRTS01000005">
    <property type="protein sequence ID" value="TXK62307.1"/>
    <property type="molecule type" value="Genomic_DNA"/>
</dbReference>
<dbReference type="Pfam" id="PF13296">
    <property type="entry name" value="T6SS_Vgr"/>
    <property type="match status" value="1"/>
</dbReference>
<dbReference type="Pfam" id="PF10106">
    <property type="entry name" value="DUF2345"/>
    <property type="match status" value="1"/>
</dbReference>
<dbReference type="InterPro" id="IPR018769">
    <property type="entry name" value="VgrG2_DUF2345"/>
</dbReference>
<reference evidence="6 7" key="1">
    <citation type="submission" date="2019-08" db="EMBL/GenBank/DDBJ databases">
        <authorList>
            <person name="Karlyshev A.V."/>
        </authorList>
    </citation>
    <scope>NUCLEOTIDE SEQUENCE [LARGE SCALE GENOMIC DNA]</scope>
    <source>
        <strain evidence="6 7">Alg18-2.2</strain>
    </source>
</reference>
<proteinExistence type="inferred from homology"/>
<dbReference type="InterPro" id="IPR028244">
    <property type="entry name" value="T6SS_Rhs_Vgr_dom"/>
</dbReference>
<accession>A0A5C8KPZ2</accession>
<keyword evidence="7" id="KW-1185">Reference proteome</keyword>
<feature type="domain" description="Gp5/Type VI secretion system Vgr protein OB-fold" evidence="3">
    <location>
        <begin position="461"/>
        <end position="523"/>
    </location>
</feature>
<evidence type="ECO:0000259" key="4">
    <source>
        <dbReference type="Pfam" id="PF10106"/>
    </source>
</evidence>
<dbReference type="SUPFAM" id="SSF69279">
    <property type="entry name" value="Phage tail proteins"/>
    <property type="match status" value="2"/>
</dbReference>
<dbReference type="Gene3D" id="2.40.50.230">
    <property type="entry name" value="Gp5 N-terminal domain"/>
    <property type="match status" value="1"/>
</dbReference>
<dbReference type="InterPro" id="IPR037026">
    <property type="entry name" value="Vgr_OB-fold_dom_sf"/>
</dbReference>
<dbReference type="InterPro" id="IPR006533">
    <property type="entry name" value="T6SS_Vgr_RhsGE"/>
</dbReference>
<evidence type="ECO:0000256" key="1">
    <source>
        <dbReference type="ARBA" id="ARBA00005558"/>
    </source>
</evidence>
<feature type="domain" description="DUF2345" evidence="4">
    <location>
        <begin position="758"/>
        <end position="910"/>
    </location>
</feature>
<feature type="region of interest" description="Disordered" evidence="2">
    <location>
        <begin position="425"/>
        <end position="445"/>
    </location>
</feature>
<dbReference type="NCBIfam" id="TIGR01646">
    <property type="entry name" value="vgr_GE"/>
    <property type="match status" value="1"/>
</dbReference>
<evidence type="ECO:0000313" key="7">
    <source>
        <dbReference type="Proteomes" id="UP000321248"/>
    </source>
</evidence>